<dbReference type="EMBL" id="DS547107">
    <property type="protein sequence ID" value="EDR06789.1"/>
    <property type="molecule type" value="Genomic_DNA"/>
</dbReference>
<dbReference type="RefSeq" id="XP_001882636.1">
    <property type="nucleotide sequence ID" value="XM_001882601.1"/>
</dbReference>
<proteinExistence type="predicted"/>
<evidence type="ECO:0000256" key="1">
    <source>
        <dbReference type="SAM" id="MobiDB-lite"/>
    </source>
</evidence>
<dbReference type="HOGENOM" id="CLU_146167_0_0_1"/>
<gene>
    <name evidence="2" type="ORF">LACBIDRAFT_299670</name>
</gene>
<evidence type="ECO:0000313" key="3">
    <source>
        <dbReference type="Proteomes" id="UP000001194"/>
    </source>
</evidence>
<dbReference type="AlphaFoldDB" id="B0DF47"/>
<sequence length="119" mass="13693">MYNENCNVNLTFRDFSNLIHCSLALAQQVQNPILPEAYHMAQLRNLPPMAGANIWVRQIKWQLNVSKMPLEKGESSAQKMKRFSPSPQHSAKTRHTWLHDINCRNMGLEGHPFEIVPLS</sequence>
<dbReference type="Proteomes" id="UP000001194">
    <property type="component" value="Unassembled WGS sequence"/>
</dbReference>
<dbReference type="STRING" id="486041.B0DF47"/>
<evidence type="ECO:0000313" key="2">
    <source>
        <dbReference type="EMBL" id="EDR06789.1"/>
    </source>
</evidence>
<reference evidence="2 3" key="1">
    <citation type="journal article" date="2008" name="Nature">
        <title>The genome of Laccaria bicolor provides insights into mycorrhizal symbiosis.</title>
        <authorList>
            <person name="Martin F."/>
            <person name="Aerts A."/>
            <person name="Ahren D."/>
            <person name="Brun A."/>
            <person name="Danchin E.G.J."/>
            <person name="Duchaussoy F."/>
            <person name="Gibon J."/>
            <person name="Kohler A."/>
            <person name="Lindquist E."/>
            <person name="Pereda V."/>
            <person name="Salamov A."/>
            <person name="Shapiro H.J."/>
            <person name="Wuyts J."/>
            <person name="Blaudez D."/>
            <person name="Buee M."/>
            <person name="Brokstein P."/>
            <person name="Canbaeck B."/>
            <person name="Cohen D."/>
            <person name="Courty P.E."/>
            <person name="Coutinho P.M."/>
            <person name="Delaruelle C."/>
            <person name="Detter J.C."/>
            <person name="Deveau A."/>
            <person name="DiFazio S."/>
            <person name="Duplessis S."/>
            <person name="Fraissinet-Tachet L."/>
            <person name="Lucic E."/>
            <person name="Frey-Klett P."/>
            <person name="Fourrey C."/>
            <person name="Feussner I."/>
            <person name="Gay G."/>
            <person name="Grimwood J."/>
            <person name="Hoegger P.J."/>
            <person name="Jain P."/>
            <person name="Kilaru S."/>
            <person name="Labbe J."/>
            <person name="Lin Y.C."/>
            <person name="Legue V."/>
            <person name="Le Tacon F."/>
            <person name="Marmeisse R."/>
            <person name="Melayah D."/>
            <person name="Montanini B."/>
            <person name="Muratet M."/>
            <person name="Nehls U."/>
            <person name="Niculita-Hirzel H."/>
            <person name="Oudot-Le Secq M.P."/>
            <person name="Peter M."/>
            <person name="Quesneville H."/>
            <person name="Rajashekar B."/>
            <person name="Reich M."/>
            <person name="Rouhier N."/>
            <person name="Schmutz J."/>
            <person name="Yin T."/>
            <person name="Chalot M."/>
            <person name="Henrissat B."/>
            <person name="Kuees U."/>
            <person name="Lucas S."/>
            <person name="Van de Peer Y."/>
            <person name="Podila G.K."/>
            <person name="Polle A."/>
            <person name="Pukkila P.J."/>
            <person name="Richardson P.M."/>
            <person name="Rouze P."/>
            <person name="Sanders I.R."/>
            <person name="Stajich J.E."/>
            <person name="Tunlid A."/>
            <person name="Tuskan G."/>
            <person name="Grigoriev I.V."/>
        </authorList>
    </citation>
    <scope>NUCLEOTIDE SEQUENCE [LARGE SCALE GENOMIC DNA]</scope>
    <source>
        <strain evidence="3">S238N-H82 / ATCC MYA-4686</strain>
    </source>
</reference>
<protein>
    <submittedName>
        <fullName evidence="2">Predicted protein</fullName>
    </submittedName>
</protein>
<feature type="region of interest" description="Disordered" evidence="1">
    <location>
        <begin position="74"/>
        <end position="93"/>
    </location>
</feature>
<dbReference type="GeneID" id="6078159"/>
<dbReference type="KEGG" id="lbc:LACBIDRAFT_299670"/>
<keyword evidence="3" id="KW-1185">Reference proteome</keyword>
<name>B0DF47_LACBS</name>
<dbReference type="InParanoid" id="B0DF47"/>
<organism evidence="3">
    <name type="scientific">Laccaria bicolor (strain S238N-H82 / ATCC MYA-4686)</name>
    <name type="common">Bicoloured deceiver</name>
    <name type="synonym">Laccaria laccata var. bicolor</name>
    <dbReference type="NCBI Taxonomy" id="486041"/>
    <lineage>
        <taxon>Eukaryota</taxon>
        <taxon>Fungi</taxon>
        <taxon>Dikarya</taxon>
        <taxon>Basidiomycota</taxon>
        <taxon>Agaricomycotina</taxon>
        <taxon>Agaricomycetes</taxon>
        <taxon>Agaricomycetidae</taxon>
        <taxon>Agaricales</taxon>
        <taxon>Agaricineae</taxon>
        <taxon>Hydnangiaceae</taxon>
        <taxon>Laccaria</taxon>
    </lineage>
</organism>
<accession>B0DF47</accession>